<sequence>MKKKHTHTHKLMFFLEVFFHNFDIKYLFLINLIFFPRNLPTHHKHCSLLNLMRLKTKIDLLTFRVRHITSLDFVFPVVRHLDFLFPTSGPHECSFGLAGHR</sequence>
<dbReference type="EMBL" id="HBUF01225502">
    <property type="protein sequence ID" value="CAG6671209.1"/>
    <property type="molecule type" value="Transcribed_RNA"/>
</dbReference>
<keyword evidence="1" id="KW-1133">Transmembrane helix</keyword>
<keyword evidence="1" id="KW-0812">Transmembrane</keyword>
<protein>
    <submittedName>
        <fullName evidence="2">Uncharacterized protein</fullName>
    </submittedName>
</protein>
<evidence type="ECO:0000256" key="1">
    <source>
        <dbReference type="SAM" id="Phobius"/>
    </source>
</evidence>
<feature type="transmembrane region" description="Helical" evidence="1">
    <location>
        <begin position="12"/>
        <end position="35"/>
    </location>
</feature>
<name>A0A8D8WUU8_9HEMI</name>
<keyword evidence="1" id="KW-0472">Membrane</keyword>
<dbReference type="EMBL" id="HBUF01225503">
    <property type="protein sequence ID" value="CAG6671210.1"/>
    <property type="molecule type" value="Transcribed_RNA"/>
</dbReference>
<proteinExistence type="predicted"/>
<organism evidence="2">
    <name type="scientific">Cacopsylla melanoneura</name>
    <dbReference type="NCBI Taxonomy" id="428564"/>
    <lineage>
        <taxon>Eukaryota</taxon>
        <taxon>Metazoa</taxon>
        <taxon>Ecdysozoa</taxon>
        <taxon>Arthropoda</taxon>
        <taxon>Hexapoda</taxon>
        <taxon>Insecta</taxon>
        <taxon>Pterygota</taxon>
        <taxon>Neoptera</taxon>
        <taxon>Paraneoptera</taxon>
        <taxon>Hemiptera</taxon>
        <taxon>Sternorrhyncha</taxon>
        <taxon>Psylloidea</taxon>
        <taxon>Psyllidae</taxon>
        <taxon>Psyllinae</taxon>
        <taxon>Cacopsylla</taxon>
    </lineage>
</organism>
<reference evidence="2" key="1">
    <citation type="submission" date="2021-05" db="EMBL/GenBank/DDBJ databases">
        <authorList>
            <person name="Alioto T."/>
            <person name="Alioto T."/>
            <person name="Gomez Garrido J."/>
        </authorList>
    </citation>
    <scope>NUCLEOTIDE SEQUENCE</scope>
</reference>
<dbReference type="AlphaFoldDB" id="A0A8D8WUU8"/>
<evidence type="ECO:0000313" key="2">
    <source>
        <dbReference type="EMBL" id="CAG6671209.1"/>
    </source>
</evidence>
<accession>A0A8D8WUU8</accession>